<dbReference type="OrthoDB" id="5471384at2"/>
<dbReference type="PROSITE" id="PS51257">
    <property type="entry name" value="PROKAR_LIPOPROTEIN"/>
    <property type="match status" value="1"/>
</dbReference>
<name>E5Y6N0_BILW3</name>
<dbReference type="Proteomes" id="UP000006034">
    <property type="component" value="Unassembled WGS sequence"/>
</dbReference>
<dbReference type="AlphaFoldDB" id="E5Y6N0"/>
<dbReference type="eggNOG" id="ENOG5032SWZ">
    <property type="taxonomic scope" value="Bacteria"/>
</dbReference>
<keyword evidence="2" id="KW-1185">Reference proteome</keyword>
<evidence type="ECO:0008006" key="3">
    <source>
        <dbReference type="Google" id="ProtNLM"/>
    </source>
</evidence>
<evidence type="ECO:0000313" key="2">
    <source>
        <dbReference type="Proteomes" id="UP000006034"/>
    </source>
</evidence>
<organism evidence="1 2">
    <name type="scientific">Bilophila wadsworthia (strain 3_1_6)</name>
    <dbReference type="NCBI Taxonomy" id="563192"/>
    <lineage>
        <taxon>Bacteria</taxon>
        <taxon>Pseudomonadati</taxon>
        <taxon>Thermodesulfobacteriota</taxon>
        <taxon>Desulfovibrionia</taxon>
        <taxon>Desulfovibrionales</taxon>
        <taxon>Desulfovibrionaceae</taxon>
        <taxon>Bilophila</taxon>
    </lineage>
</organism>
<dbReference type="STRING" id="563192.HMPREF0179_01843"/>
<dbReference type="EMBL" id="ADCP02000003">
    <property type="protein sequence ID" value="EFV44361.1"/>
    <property type="molecule type" value="Genomic_DNA"/>
</dbReference>
<accession>E5Y6N0</accession>
<proteinExistence type="predicted"/>
<comment type="caution">
    <text evidence="1">The sequence shown here is derived from an EMBL/GenBank/DDBJ whole genome shotgun (WGS) entry which is preliminary data.</text>
</comment>
<dbReference type="HOGENOM" id="CLU_112819_1_0_7"/>
<sequence>MSCKMGNFMNLRVFALLGVLLLAGCSGLSVRHLPSNPWKNEASQNIQMRYLAFQYQVIPVGNELGIVAEAYPVIDKLPDWASWYGEIMLSVYVSDEYGRVLASKDTVLVPRPLNREAGLPLEVSLDLGTNRHQPLSISFGYRLVLTDTQPDGTAGRRMLVSERALEK</sequence>
<evidence type="ECO:0000313" key="1">
    <source>
        <dbReference type="EMBL" id="EFV44361.1"/>
    </source>
</evidence>
<reference evidence="1 2" key="2">
    <citation type="submission" date="2013-04" db="EMBL/GenBank/DDBJ databases">
        <title>The Genome Sequence of Bilophila wadsworthia 3_1_6.</title>
        <authorList>
            <consortium name="The Broad Institute Genomics Platform"/>
            <person name="Earl A."/>
            <person name="Ward D."/>
            <person name="Feldgarden M."/>
            <person name="Gevers D."/>
            <person name="Sibley C."/>
            <person name="Strauss J."/>
            <person name="Allen-Vercoe E."/>
            <person name="Walker B."/>
            <person name="Young S."/>
            <person name="Zeng Q."/>
            <person name="Gargeya S."/>
            <person name="Fitzgerald M."/>
            <person name="Haas B."/>
            <person name="Abouelleil A."/>
            <person name="Allen A.W."/>
            <person name="Alvarado L."/>
            <person name="Arachchi H.M."/>
            <person name="Berlin A.M."/>
            <person name="Chapman S.B."/>
            <person name="Gainer-Dewar J."/>
            <person name="Goldberg J."/>
            <person name="Griggs A."/>
            <person name="Gujja S."/>
            <person name="Hansen M."/>
            <person name="Howarth C."/>
            <person name="Imamovic A."/>
            <person name="Ireland A."/>
            <person name="Larimer J."/>
            <person name="McCowan C."/>
            <person name="Murphy C."/>
            <person name="Pearson M."/>
            <person name="Poon T.W."/>
            <person name="Priest M."/>
            <person name="Roberts A."/>
            <person name="Saif S."/>
            <person name="Shea T."/>
            <person name="Sisk P."/>
            <person name="Sykes S."/>
            <person name="Wortman J."/>
            <person name="Nusbaum C."/>
            <person name="Birren B."/>
        </authorList>
    </citation>
    <scope>NUCLEOTIDE SEQUENCE [LARGE SCALE GENOMIC DNA]</scope>
    <source>
        <strain evidence="1 2">3_1_6</strain>
    </source>
</reference>
<reference evidence="1 2" key="1">
    <citation type="submission" date="2010-10" db="EMBL/GenBank/DDBJ databases">
        <authorList>
            <consortium name="The Broad Institute Genome Sequencing Platform"/>
            <person name="Ward D."/>
            <person name="Earl A."/>
            <person name="Feldgarden M."/>
            <person name="Young S.K."/>
            <person name="Gargeya S."/>
            <person name="Zeng Q."/>
            <person name="Alvarado L."/>
            <person name="Berlin A."/>
            <person name="Bochicchio J."/>
            <person name="Chapman S.B."/>
            <person name="Chen Z."/>
            <person name="Freedman E."/>
            <person name="Gellesch M."/>
            <person name="Goldberg J."/>
            <person name="Griggs A."/>
            <person name="Gujja S."/>
            <person name="Heilman E."/>
            <person name="Heiman D."/>
            <person name="Howarth C."/>
            <person name="Mehta T."/>
            <person name="Neiman D."/>
            <person name="Pearson M."/>
            <person name="Roberts A."/>
            <person name="Saif S."/>
            <person name="Shea T."/>
            <person name="Shenoy N."/>
            <person name="Sisk P."/>
            <person name="Stolte C."/>
            <person name="Sykes S."/>
            <person name="White J."/>
            <person name="Yandava C."/>
            <person name="Allen-Vercoe E."/>
            <person name="Sibley C."/>
            <person name="Ambrose C.E."/>
            <person name="Strauss J."/>
            <person name="Daigneault M."/>
            <person name="Haas B."/>
            <person name="Nusbaum C."/>
            <person name="Birren B."/>
        </authorList>
    </citation>
    <scope>NUCLEOTIDE SEQUENCE [LARGE SCALE GENOMIC DNA]</scope>
    <source>
        <strain evidence="1 2">3_1_6</strain>
    </source>
</reference>
<protein>
    <recommendedName>
        <fullName evidence="3">Lipoprotein</fullName>
    </recommendedName>
</protein>
<gene>
    <name evidence="1" type="ORF">HMPREF0179_01843</name>
</gene>